<evidence type="ECO:0000313" key="1">
    <source>
        <dbReference type="EMBL" id="PKW16174.1"/>
    </source>
</evidence>
<gene>
    <name evidence="1" type="ORF">A8926_3982</name>
</gene>
<evidence type="ECO:0000313" key="2">
    <source>
        <dbReference type="Proteomes" id="UP000233786"/>
    </source>
</evidence>
<accession>A0A2N3XZS2</accession>
<dbReference type="EMBL" id="PJNB01000001">
    <property type="protein sequence ID" value="PKW16174.1"/>
    <property type="molecule type" value="Genomic_DNA"/>
</dbReference>
<proteinExistence type="predicted"/>
<protein>
    <submittedName>
        <fullName evidence="1">Uncharacterized protein</fullName>
    </submittedName>
</protein>
<sequence length="73" mass="8400">MEYPATDRLGYDPSQAGRILITKSPAKRGNLAMRRARCRYRGETPAFPPASGSWSTSERQRMWLLARQARFVR</sequence>
<comment type="caution">
    <text evidence="1">The sequence shown here is derived from an EMBL/GenBank/DDBJ whole genome shotgun (WGS) entry which is preliminary data.</text>
</comment>
<keyword evidence="2" id="KW-1185">Reference proteome</keyword>
<organism evidence="1 2">
    <name type="scientific">Saccharopolyspora spinosa</name>
    <dbReference type="NCBI Taxonomy" id="60894"/>
    <lineage>
        <taxon>Bacteria</taxon>
        <taxon>Bacillati</taxon>
        <taxon>Actinomycetota</taxon>
        <taxon>Actinomycetes</taxon>
        <taxon>Pseudonocardiales</taxon>
        <taxon>Pseudonocardiaceae</taxon>
        <taxon>Saccharopolyspora</taxon>
    </lineage>
</organism>
<dbReference type="STRING" id="994479.GCA_000194155_03241"/>
<reference evidence="1" key="1">
    <citation type="submission" date="2017-12" db="EMBL/GenBank/DDBJ databases">
        <title>Sequencing the genomes of 1000 Actinobacteria strains.</title>
        <authorList>
            <person name="Klenk H.-P."/>
        </authorList>
    </citation>
    <scope>NUCLEOTIDE SEQUENCE [LARGE SCALE GENOMIC DNA]</scope>
    <source>
        <strain evidence="1">DSM 44228</strain>
    </source>
</reference>
<dbReference type="AlphaFoldDB" id="A0A2N3XZS2"/>
<name>A0A2N3XZS2_SACSN</name>
<dbReference type="Proteomes" id="UP000233786">
    <property type="component" value="Unassembled WGS sequence"/>
</dbReference>